<dbReference type="AlphaFoldDB" id="A0ABD2N5Y8"/>
<evidence type="ECO:0000313" key="2">
    <source>
        <dbReference type="Proteomes" id="UP001516400"/>
    </source>
</evidence>
<name>A0ABD2N5Y8_9CUCU</name>
<dbReference type="SUPFAM" id="SSF57625">
    <property type="entry name" value="Invertebrate chitin-binding proteins"/>
    <property type="match status" value="1"/>
</dbReference>
<keyword evidence="2" id="KW-1185">Reference proteome</keyword>
<accession>A0ABD2N5Y8</accession>
<gene>
    <name evidence="1" type="ORF">HHI36_015554</name>
</gene>
<comment type="caution">
    <text evidence="1">The sequence shown here is derived from an EMBL/GenBank/DDBJ whole genome shotgun (WGS) entry which is preliminary data.</text>
</comment>
<reference evidence="1 2" key="1">
    <citation type="journal article" date="2021" name="BMC Biol.">
        <title>Horizontally acquired antibacterial genes associated with adaptive radiation of ladybird beetles.</title>
        <authorList>
            <person name="Li H.S."/>
            <person name="Tang X.F."/>
            <person name="Huang Y.H."/>
            <person name="Xu Z.Y."/>
            <person name="Chen M.L."/>
            <person name="Du X.Y."/>
            <person name="Qiu B.Y."/>
            <person name="Chen P.T."/>
            <person name="Zhang W."/>
            <person name="Slipinski A."/>
            <person name="Escalona H.E."/>
            <person name="Waterhouse R.M."/>
            <person name="Zwick A."/>
            <person name="Pang H."/>
        </authorList>
    </citation>
    <scope>NUCLEOTIDE SEQUENCE [LARGE SCALE GENOMIC DNA]</scope>
    <source>
        <strain evidence="1">SYSU2018</strain>
    </source>
</reference>
<dbReference type="Proteomes" id="UP001516400">
    <property type="component" value="Unassembled WGS sequence"/>
</dbReference>
<dbReference type="InterPro" id="IPR036508">
    <property type="entry name" value="Chitin-bd_dom_sf"/>
</dbReference>
<evidence type="ECO:0000313" key="1">
    <source>
        <dbReference type="EMBL" id="KAL3274140.1"/>
    </source>
</evidence>
<organism evidence="1 2">
    <name type="scientific">Cryptolaemus montrouzieri</name>
    <dbReference type="NCBI Taxonomy" id="559131"/>
    <lineage>
        <taxon>Eukaryota</taxon>
        <taxon>Metazoa</taxon>
        <taxon>Ecdysozoa</taxon>
        <taxon>Arthropoda</taxon>
        <taxon>Hexapoda</taxon>
        <taxon>Insecta</taxon>
        <taxon>Pterygota</taxon>
        <taxon>Neoptera</taxon>
        <taxon>Endopterygota</taxon>
        <taxon>Coleoptera</taxon>
        <taxon>Polyphaga</taxon>
        <taxon>Cucujiformia</taxon>
        <taxon>Coccinelloidea</taxon>
        <taxon>Coccinellidae</taxon>
        <taxon>Scymninae</taxon>
        <taxon>Scymnini</taxon>
        <taxon>Cryptolaemus</taxon>
    </lineage>
</organism>
<sequence length="186" mass="20400">MALHDPDVKDCTKPGLMCETCSTTVMCVEINGNYTKTGRMSCPDGYSCFNGTCTKDTNPFCDYVNMDFPCQYKGNYPHPGDWSKYVVCIPNDDGSSFQAFTVDCEPDTGYNALTTYCSKNLSSIDPASFPVDRCLQPSMTPSVLSDNPSIYYVCGPYGDSNKLYPYQYTCPSGGTFDNGACTTHLT</sequence>
<dbReference type="EMBL" id="JABFTP020000062">
    <property type="protein sequence ID" value="KAL3274140.1"/>
    <property type="molecule type" value="Genomic_DNA"/>
</dbReference>
<proteinExistence type="predicted"/>
<protein>
    <submittedName>
        <fullName evidence="1">Uncharacterized protein</fullName>
    </submittedName>
</protein>